<dbReference type="GO" id="GO:0008865">
    <property type="term" value="F:fructokinase activity"/>
    <property type="evidence" value="ECO:0007669"/>
    <property type="project" value="TreeGrafter"/>
</dbReference>
<dbReference type="InterPro" id="IPR043129">
    <property type="entry name" value="ATPase_NBD"/>
</dbReference>
<keyword evidence="6" id="KW-0324">Glycolysis</keyword>
<evidence type="ECO:0000313" key="9">
    <source>
        <dbReference type="EMBL" id="KAJ4389905.1"/>
    </source>
</evidence>
<dbReference type="Gene3D" id="3.40.367.20">
    <property type="match status" value="1"/>
</dbReference>
<dbReference type="GO" id="GO:0005524">
    <property type="term" value="F:ATP binding"/>
    <property type="evidence" value="ECO:0007669"/>
    <property type="project" value="UniProtKB-UniRule"/>
</dbReference>
<sequence length="531" mass="58241">MASKQQQNLGAGPLSIQEFLAPLYIDDKIVLELSREMSKTFTLLAANSESQFLPTPISESLLRRVDSGDSGRYLAIDIGGTNLRVGFIELLPVQARVTETLSPSTPTHPLGQVPRLRRLLEQSWPIGEHLKNENAESLFSWIGEKIAEVVGRACRDLKLNRDNDLPMGVTFSFPMAQRSLSQATLMSMGKGFAISDKLDLDQLLLIGYEKHRRNLPRITIAAIANDSVATLVSFIYQFQAQPNQKAAMGLICGTGSNATIPLKLSSLHQDKRPEQVSVIPGQAGEDVKIAVNTEWSINGSAPPLHKLRLVSHWDTELDQAGEAPGFQPLEYMSSGRYLGELGRLIFLDYLTNVLGYKTANLPLKLQRKFGLSTTFLGHFNPQNSGTLLQQLEREFPSWKYEENEHGQTIRTEEVAEALYRIALAIEMRAAAIVAASTIGLLSCAGELPVPASKDSESIRMEGPSELVVGYTGGCIAGFQNYLNDCQSLMDTVIRMEYGEDTNIRVTLSPCHDGGITGAGILVPASLKSERK</sequence>
<dbReference type="PRINTS" id="PR00475">
    <property type="entry name" value="HEXOKINASE"/>
</dbReference>
<evidence type="ECO:0000256" key="4">
    <source>
        <dbReference type="ARBA" id="ARBA00022777"/>
    </source>
</evidence>
<dbReference type="InterPro" id="IPR022672">
    <property type="entry name" value="Hexokinase_N"/>
</dbReference>
<name>A0A9W8YQC2_9PEZI</name>
<dbReference type="EC" id="2.7.1.-" evidence="6"/>
<dbReference type="GO" id="GO:0006096">
    <property type="term" value="P:glycolytic process"/>
    <property type="evidence" value="ECO:0007669"/>
    <property type="project" value="UniProtKB-KW"/>
</dbReference>
<dbReference type="PANTHER" id="PTHR19443:SF29">
    <property type="entry name" value="PHOSPHOTRANSFERASE"/>
    <property type="match status" value="1"/>
</dbReference>
<dbReference type="GO" id="GO:0005829">
    <property type="term" value="C:cytosol"/>
    <property type="evidence" value="ECO:0007669"/>
    <property type="project" value="TreeGrafter"/>
</dbReference>
<dbReference type="GO" id="GO:0004340">
    <property type="term" value="F:glucokinase activity"/>
    <property type="evidence" value="ECO:0007669"/>
    <property type="project" value="TreeGrafter"/>
</dbReference>
<dbReference type="Pfam" id="PF00349">
    <property type="entry name" value="Hexokinase_1"/>
    <property type="match status" value="1"/>
</dbReference>
<keyword evidence="4 6" id="KW-0418">Kinase</keyword>
<evidence type="ECO:0000256" key="3">
    <source>
        <dbReference type="ARBA" id="ARBA00022741"/>
    </source>
</evidence>
<keyword evidence="3 6" id="KW-0547">Nucleotide-binding</keyword>
<dbReference type="SUPFAM" id="SSF53067">
    <property type="entry name" value="Actin-like ATPase domain"/>
    <property type="match status" value="2"/>
</dbReference>
<evidence type="ECO:0000256" key="2">
    <source>
        <dbReference type="ARBA" id="ARBA00022679"/>
    </source>
</evidence>
<dbReference type="PROSITE" id="PS51748">
    <property type="entry name" value="HEXOKINASE_2"/>
    <property type="match status" value="1"/>
</dbReference>
<feature type="domain" description="Hexokinase N-terminal" evidence="7">
    <location>
        <begin position="16"/>
        <end position="236"/>
    </location>
</feature>
<dbReference type="EMBL" id="JAPEVB010000004">
    <property type="protein sequence ID" value="KAJ4389905.1"/>
    <property type="molecule type" value="Genomic_DNA"/>
</dbReference>
<evidence type="ECO:0000256" key="1">
    <source>
        <dbReference type="ARBA" id="ARBA00009225"/>
    </source>
</evidence>
<organism evidence="9 10">
    <name type="scientific">Gnomoniopsis smithogilvyi</name>
    <dbReference type="NCBI Taxonomy" id="1191159"/>
    <lineage>
        <taxon>Eukaryota</taxon>
        <taxon>Fungi</taxon>
        <taxon>Dikarya</taxon>
        <taxon>Ascomycota</taxon>
        <taxon>Pezizomycotina</taxon>
        <taxon>Sordariomycetes</taxon>
        <taxon>Sordariomycetidae</taxon>
        <taxon>Diaporthales</taxon>
        <taxon>Gnomoniaceae</taxon>
        <taxon>Gnomoniopsis</taxon>
    </lineage>
</organism>
<dbReference type="OrthoDB" id="419537at2759"/>
<dbReference type="GO" id="GO:0019158">
    <property type="term" value="F:mannokinase activity"/>
    <property type="evidence" value="ECO:0007669"/>
    <property type="project" value="TreeGrafter"/>
</dbReference>
<dbReference type="InterPro" id="IPR001312">
    <property type="entry name" value="Hexokinase"/>
</dbReference>
<dbReference type="Pfam" id="PF03727">
    <property type="entry name" value="Hexokinase_2"/>
    <property type="match status" value="1"/>
</dbReference>
<dbReference type="CDD" id="cd24000">
    <property type="entry name" value="ASKHA_NBD_HK"/>
    <property type="match status" value="1"/>
</dbReference>
<dbReference type="GO" id="GO:0006006">
    <property type="term" value="P:glucose metabolic process"/>
    <property type="evidence" value="ECO:0007669"/>
    <property type="project" value="TreeGrafter"/>
</dbReference>
<evidence type="ECO:0000259" key="8">
    <source>
        <dbReference type="Pfam" id="PF03727"/>
    </source>
</evidence>
<dbReference type="GO" id="GO:0006013">
    <property type="term" value="P:mannose metabolic process"/>
    <property type="evidence" value="ECO:0007669"/>
    <property type="project" value="TreeGrafter"/>
</dbReference>
<feature type="domain" description="Hexokinase C-terminal" evidence="8">
    <location>
        <begin position="248"/>
        <end position="522"/>
    </location>
</feature>
<keyword evidence="2 6" id="KW-0808">Transferase</keyword>
<comment type="caution">
    <text evidence="9">The sequence shown here is derived from an EMBL/GenBank/DDBJ whole genome shotgun (WGS) entry which is preliminary data.</text>
</comment>
<comment type="similarity">
    <text evidence="1 6">Belongs to the hexokinase family.</text>
</comment>
<evidence type="ECO:0000256" key="6">
    <source>
        <dbReference type="RuleBase" id="RU362007"/>
    </source>
</evidence>
<dbReference type="Gene3D" id="3.30.420.40">
    <property type="match status" value="1"/>
</dbReference>
<dbReference type="GO" id="GO:0005536">
    <property type="term" value="F:D-glucose binding"/>
    <property type="evidence" value="ECO:0007669"/>
    <property type="project" value="InterPro"/>
</dbReference>
<keyword evidence="10" id="KW-1185">Reference proteome</keyword>
<accession>A0A9W8YQC2</accession>
<dbReference type="GO" id="GO:0001678">
    <property type="term" value="P:intracellular glucose homeostasis"/>
    <property type="evidence" value="ECO:0007669"/>
    <property type="project" value="InterPro"/>
</dbReference>
<reference evidence="9" key="1">
    <citation type="submission" date="2022-10" db="EMBL/GenBank/DDBJ databases">
        <title>Tapping the CABI collections for fungal endophytes: first genome assemblies for Collariella, Neodidymelliopsis, Ascochyta clinopodiicola, Didymella pomorum, Didymosphaeria variabile, Neocosmospora piperis and Neocucurbitaria cava.</title>
        <authorList>
            <person name="Hill R."/>
        </authorList>
    </citation>
    <scope>NUCLEOTIDE SEQUENCE</scope>
    <source>
        <strain evidence="9">IMI 355082</strain>
    </source>
</reference>
<protein>
    <recommendedName>
        <fullName evidence="6">Phosphotransferase</fullName>
        <ecNumber evidence="6">2.7.1.-</ecNumber>
    </recommendedName>
</protein>
<keyword evidence="5 6" id="KW-0067">ATP-binding</keyword>
<dbReference type="GO" id="GO:0005739">
    <property type="term" value="C:mitochondrion"/>
    <property type="evidence" value="ECO:0007669"/>
    <property type="project" value="TreeGrafter"/>
</dbReference>
<gene>
    <name evidence="9" type="ORF">N0V93_007377</name>
</gene>
<evidence type="ECO:0000259" key="7">
    <source>
        <dbReference type="Pfam" id="PF00349"/>
    </source>
</evidence>
<dbReference type="PANTHER" id="PTHR19443">
    <property type="entry name" value="HEXOKINASE"/>
    <property type="match status" value="1"/>
</dbReference>
<dbReference type="AlphaFoldDB" id="A0A9W8YQC2"/>
<proteinExistence type="inferred from homology"/>
<dbReference type="Proteomes" id="UP001140453">
    <property type="component" value="Unassembled WGS sequence"/>
</dbReference>
<evidence type="ECO:0000256" key="5">
    <source>
        <dbReference type="ARBA" id="ARBA00022840"/>
    </source>
</evidence>
<evidence type="ECO:0000313" key="10">
    <source>
        <dbReference type="Proteomes" id="UP001140453"/>
    </source>
</evidence>
<dbReference type="InterPro" id="IPR022673">
    <property type="entry name" value="Hexokinase_C"/>
</dbReference>